<organism evidence="8 9">
    <name type="scientific">Cytospora chrysosperma</name>
    <name type="common">Cytospora canker fungus</name>
    <name type="synonym">Sphaeria chrysosperma</name>
    <dbReference type="NCBI Taxonomy" id="252740"/>
    <lineage>
        <taxon>Eukaryota</taxon>
        <taxon>Fungi</taxon>
        <taxon>Dikarya</taxon>
        <taxon>Ascomycota</taxon>
        <taxon>Pezizomycotina</taxon>
        <taxon>Sordariomycetes</taxon>
        <taxon>Sordariomycetidae</taxon>
        <taxon>Diaporthales</taxon>
        <taxon>Cytosporaceae</taxon>
        <taxon>Cytospora</taxon>
    </lineage>
</organism>
<dbReference type="Pfam" id="PF01822">
    <property type="entry name" value="WSC"/>
    <property type="match status" value="2"/>
</dbReference>
<comment type="subcellular location">
    <subcellularLocation>
        <location evidence="1">Membrane</location>
        <topology evidence="1">Single-pass membrane protein</topology>
    </subcellularLocation>
</comment>
<sequence length="235" mass="25440">MRSLISAATKALSWATATLSTPLKPPSPCGQLGDPDAEWFPVETGCWTGIPGSIRPLVHHVEDWKDNCSTPARCREGCDAEGYGLAALENGQECWCGNTIRDIVYPVAAEKCNSQCAGDKSQLCGGYGYMSLYARDGFKFSIGSFPRSTPKGLFRVGCYTDTSALSRQMPIQPEGCDYEPEIFRTAVGCMDDCASIGYKYSGVQNGRECWCSNDPPPYYLVGGKCDLPCEGDATQ</sequence>
<dbReference type="EMBL" id="LJZO01000005">
    <property type="protein sequence ID" value="ROW02321.1"/>
    <property type="molecule type" value="Genomic_DNA"/>
</dbReference>
<evidence type="ECO:0000256" key="3">
    <source>
        <dbReference type="ARBA" id="ARBA00022729"/>
    </source>
</evidence>
<keyword evidence="3" id="KW-0732">Signal</keyword>
<evidence type="ECO:0000313" key="9">
    <source>
        <dbReference type="Proteomes" id="UP000284375"/>
    </source>
</evidence>
<evidence type="ECO:0000313" key="8">
    <source>
        <dbReference type="EMBL" id="ROW02321.1"/>
    </source>
</evidence>
<keyword evidence="6" id="KW-0325">Glycoprotein</keyword>
<dbReference type="PANTHER" id="PTHR24269">
    <property type="entry name" value="KREMEN PROTEIN"/>
    <property type="match status" value="1"/>
</dbReference>
<dbReference type="PANTHER" id="PTHR24269:SF16">
    <property type="entry name" value="PROTEIN SLG1"/>
    <property type="match status" value="1"/>
</dbReference>
<proteinExistence type="predicted"/>
<dbReference type="AlphaFoldDB" id="A0A423WG86"/>
<keyword evidence="2" id="KW-0812">Transmembrane</keyword>
<gene>
    <name evidence="8" type="ORF">VSDG_02334</name>
</gene>
<dbReference type="STRING" id="252740.A0A423WG86"/>
<evidence type="ECO:0000256" key="4">
    <source>
        <dbReference type="ARBA" id="ARBA00022989"/>
    </source>
</evidence>
<protein>
    <recommendedName>
        <fullName evidence="7">WSC domain-containing protein</fullName>
    </recommendedName>
</protein>
<keyword evidence="4" id="KW-1133">Transmembrane helix</keyword>
<keyword evidence="5" id="KW-0472">Membrane</keyword>
<reference evidence="8 9" key="1">
    <citation type="submission" date="2015-09" db="EMBL/GenBank/DDBJ databases">
        <title>Host preference determinants of Valsa canker pathogens revealed by comparative genomics.</title>
        <authorList>
            <person name="Yin Z."/>
            <person name="Huang L."/>
        </authorList>
    </citation>
    <scope>NUCLEOTIDE SEQUENCE [LARGE SCALE GENOMIC DNA]</scope>
    <source>
        <strain evidence="8 9">YSFL</strain>
    </source>
</reference>
<dbReference type="Proteomes" id="UP000284375">
    <property type="component" value="Unassembled WGS sequence"/>
</dbReference>
<dbReference type="GO" id="GO:0005886">
    <property type="term" value="C:plasma membrane"/>
    <property type="evidence" value="ECO:0007669"/>
    <property type="project" value="TreeGrafter"/>
</dbReference>
<feature type="domain" description="WSC" evidence="7">
    <location>
        <begin position="40"/>
        <end position="136"/>
    </location>
</feature>
<evidence type="ECO:0000259" key="7">
    <source>
        <dbReference type="PROSITE" id="PS51212"/>
    </source>
</evidence>
<dbReference type="OrthoDB" id="5985073at2759"/>
<dbReference type="SMART" id="SM00321">
    <property type="entry name" value="WSC"/>
    <property type="match status" value="1"/>
</dbReference>
<keyword evidence="9" id="KW-1185">Reference proteome</keyword>
<dbReference type="PROSITE" id="PS51212">
    <property type="entry name" value="WSC"/>
    <property type="match status" value="2"/>
</dbReference>
<evidence type="ECO:0000256" key="2">
    <source>
        <dbReference type="ARBA" id="ARBA00022692"/>
    </source>
</evidence>
<dbReference type="InterPro" id="IPR051836">
    <property type="entry name" value="Kremen_rcpt"/>
</dbReference>
<evidence type="ECO:0000256" key="5">
    <source>
        <dbReference type="ARBA" id="ARBA00023136"/>
    </source>
</evidence>
<dbReference type="InterPro" id="IPR002889">
    <property type="entry name" value="WSC_carb-bd"/>
</dbReference>
<comment type="caution">
    <text evidence="8">The sequence shown here is derived from an EMBL/GenBank/DDBJ whole genome shotgun (WGS) entry which is preliminary data.</text>
</comment>
<feature type="domain" description="WSC" evidence="7">
    <location>
        <begin position="152"/>
        <end position="235"/>
    </location>
</feature>
<name>A0A423WG86_CYTCH</name>
<evidence type="ECO:0000256" key="1">
    <source>
        <dbReference type="ARBA" id="ARBA00004167"/>
    </source>
</evidence>
<evidence type="ECO:0000256" key="6">
    <source>
        <dbReference type="ARBA" id="ARBA00023180"/>
    </source>
</evidence>
<accession>A0A423WG86</accession>